<sequence>MQISSTLWLVMIAAGAMLVAVGNLNFNIARDREREQAAGLRAVEMLQTELVNNDGRIKELRELLKQRQVTTEPLEFAAWNVVTGAGLLARLDHKKMTQLADAYYNLNLIEQYRSQIVERSIGVASALQQTPAIKEQLMANLGAAIDKLEPKLKELTADQISK</sequence>
<accession>A0ABR7TZC5</accession>
<comment type="caution">
    <text evidence="2">The sequence shown here is derived from an EMBL/GenBank/DDBJ whole genome shotgun (WGS) entry which is preliminary data.</text>
</comment>
<keyword evidence="1" id="KW-0472">Membrane</keyword>
<name>A0ABR7TZC5_9BRAD</name>
<keyword evidence="1" id="KW-1133">Transmembrane helix</keyword>
<evidence type="ECO:0000256" key="1">
    <source>
        <dbReference type="SAM" id="Phobius"/>
    </source>
</evidence>
<keyword evidence="3" id="KW-1185">Reference proteome</keyword>
<dbReference type="EMBL" id="JAATTO010000002">
    <property type="protein sequence ID" value="MBC9976923.1"/>
    <property type="molecule type" value="Genomic_DNA"/>
</dbReference>
<evidence type="ECO:0000313" key="3">
    <source>
        <dbReference type="Proteomes" id="UP000639516"/>
    </source>
</evidence>
<feature type="transmembrane region" description="Helical" evidence="1">
    <location>
        <begin position="6"/>
        <end position="26"/>
    </location>
</feature>
<evidence type="ECO:0000313" key="2">
    <source>
        <dbReference type="EMBL" id="MBC9976923.1"/>
    </source>
</evidence>
<dbReference type="RefSeq" id="WP_188095687.1">
    <property type="nucleotide sequence ID" value="NZ_JAANIH010000001.1"/>
</dbReference>
<proteinExistence type="predicted"/>
<keyword evidence="1" id="KW-0812">Transmembrane</keyword>
<protein>
    <submittedName>
        <fullName evidence="2">Uncharacterized protein</fullName>
    </submittedName>
</protein>
<dbReference type="Proteomes" id="UP000639516">
    <property type="component" value="Unassembled WGS sequence"/>
</dbReference>
<gene>
    <name evidence="2" type="ORF">HA482_01680</name>
</gene>
<reference evidence="2 3" key="1">
    <citation type="journal article" date="2020" name="Arch. Microbiol.">
        <title>Bradyrhizobium campsiandrae sp. nov., a nitrogen-fixing bacterial strain isolated from a native leguminous tree from the Amazon adapted to flooded conditions.</title>
        <authorList>
            <person name="Cabral Michel D."/>
            <person name="Martins da Costa E."/>
            <person name="Azarias Guimaraes A."/>
            <person name="Soares de Carvalho T."/>
            <person name="Santos de Castro Caputo P."/>
            <person name="Willems A."/>
            <person name="de Souza Moreira F.M."/>
        </authorList>
    </citation>
    <scope>NUCLEOTIDE SEQUENCE [LARGE SCALE GENOMIC DNA]</scope>
    <source>
        <strain evidence="3">INPA 384B</strain>
    </source>
</reference>
<organism evidence="2 3">
    <name type="scientific">Bradyrhizobium campsiandrae</name>
    <dbReference type="NCBI Taxonomy" id="1729892"/>
    <lineage>
        <taxon>Bacteria</taxon>
        <taxon>Pseudomonadati</taxon>
        <taxon>Pseudomonadota</taxon>
        <taxon>Alphaproteobacteria</taxon>
        <taxon>Hyphomicrobiales</taxon>
        <taxon>Nitrobacteraceae</taxon>
        <taxon>Bradyrhizobium</taxon>
    </lineage>
</organism>